<evidence type="ECO:0000256" key="2">
    <source>
        <dbReference type="ARBA" id="ARBA00022491"/>
    </source>
</evidence>
<dbReference type="Pfam" id="PF02671">
    <property type="entry name" value="PAH"/>
    <property type="match status" value="1"/>
</dbReference>
<gene>
    <name evidence="5" type="ORF">EST38_g8216</name>
</gene>
<dbReference type="SUPFAM" id="SSF47762">
    <property type="entry name" value="PAH2 domain"/>
    <property type="match status" value="1"/>
</dbReference>
<protein>
    <submittedName>
        <fullName evidence="5">Uncharacterized protein</fullName>
    </submittedName>
</protein>
<dbReference type="STRING" id="2316362.A0A4Q2DD23"/>
<dbReference type="OrthoDB" id="10265969at2759"/>
<organism evidence="5 6">
    <name type="scientific">Candolleomyces aberdarensis</name>
    <dbReference type="NCBI Taxonomy" id="2316362"/>
    <lineage>
        <taxon>Eukaryota</taxon>
        <taxon>Fungi</taxon>
        <taxon>Dikarya</taxon>
        <taxon>Basidiomycota</taxon>
        <taxon>Agaricomycotina</taxon>
        <taxon>Agaricomycetes</taxon>
        <taxon>Agaricomycetidae</taxon>
        <taxon>Agaricales</taxon>
        <taxon>Agaricineae</taxon>
        <taxon>Psathyrellaceae</taxon>
        <taxon>Candolleomyces</taxon>
    </lineage>
</organism>
<dbReference type="InterPro" id="IPR039774">
    <property type="entry name" value="Sin3-like"/>
</dbReference>
<dbReference type="GO" id="GO:0000122">
    <property type="term" value="P:negative regulation of transcription by RNA polymerase II"/>
    <property type="evidence" value="ECO:0007669"/>
    <property type="project" value="TreeGrafter"/>
</dbReference>
<accession>A0A4Q2DD23</accession>
<dbReference type="AlphaFoldDB" id="A0A4Q2DD23"/>
<dbReference type="FunFam" id="1.20.1160.11:FF:000001">
    <property type="entry name" value="Paired amphipathic helix protein Sin3"/>
    <property type="match status" value="1"/>
</dbReference>
<dbReference type="Gene3D" id="1.20.1160.11">
    <property type="entry name" value="Paired amphipathic helix"/>
    <property type="match status" value="1"/>
</dbReference>
<evidence type="ECO:0000313" key="6">
    <source>
        <dbReference type="Proteomes" id="UP000290288"/>
    </source>
</evidence>
<dbReference type="InterPro" id="IPR003822">
    <property type="entry name" value="PAH"/>
</dbReference>
<dbReference type="Proteomes" id="UP000290288">
    <property type="component" value="Unassembled WGS sequence"/>
</dbReference>
<evidence type="ECO:0000256" key="4">
    <source>
        <dbReference type="PROSITE-ProRule" id="PRU00810"/>
    </source>
</evidence>
<comment type="subcellular location">
    <subcellularLocation>
        <location evidence="1 4">Nucleus</location>
    </subcellularLocation>
</comment>
<proteinExistence type="predicted"/>
<dbReference type="GO" id="GO:0003714">
    <property type="term" value="F:transcription corepressor activity"/>
    <property type="evidence" value="ECO:0007669"/>
    <property type="project" value="InterPro"/>
</dbReference>
<dbReference type="PROSITE" id="PS51477">
    <property type="entry name" value="PAH"/>
    <property type="match status" value="1"/>
</dbReference>
<dbReference type="GO" id="GO:0000785">
    <property type="term" value="C:chromatin"/>
    <property type="evidence" value="ECO:0007669"/>
    <property type="project" value="TreeGrafter"/>
</dbReference>
<name>A0A4Q2DD23_9AGAR</name>
<dbReference type="GO" id="GO:0000118">
    <property type="term" value="C:histone deacetylase complex"/>
    <property type="evidence" value="ECO:0007669"/>
    <property type="project" value="TreeGrafter"/>
</dbReference>
<keyword evidence="2" id="KW-0678">Repressor</keyword>
<keyword evidence="3 4" id="KW-0539">Nucleus</keyword>
<dbReference type="PANTHER" id="PTHR12346">
    <property type="entry name" value="SIN3B-RELATED"/>
    <property type="match status" value="1"/>
</dbReference>
<reference evidence="5 6" key="1">
    <citation type="submission" date="2019-01" db="EMBL/GenBank/DDBJ databases">
        <title>Draft genome sequence of Psathyrella aberdarensis IHI B618.</title>
        <authorList>
            <person name="Buettner E."/>
            <person name="Kellner H."/>
        </authorList>
    </citation>
    <scope>NUCLEOTIDE SEQUENCE [LARGE SCALE GENOMIC DNA]</scope>
    <source>
        <strain evidence="5 6">IHI B618</strain>
    </source>
</reference>
<dbReference type="InterPro" id="IPR036600">
    <property type="entry name" value="PAH_sf"/>
</dbReference>
<keyword evidence="6" id="KW-1185">Reference proteome</keyword>
<dbReference type="EMBL" id="SDEE01000325">
    <property type="protein sequence ID" value="RXW17630.1"/>
    <property type="molecule type" value="Genomic_DNA"/>
</dbReference>
<evidence type="ECO:0000256" key="3">
    <source>
        <dbReference type="ARBA" id="ARBA00023242"/>
    </source>
</evidence>
<evidence type="ECO:0000256" key="1">
    <source>
        <dbReference type="ARBA" id="ARBA00004123"/>
    </source>
</evidence>
<comment type="caution">
    <text evidence="5">The sequence shown here is derived from an EMBL/GenBank/DDBJ whole genome shotgun (WGS) entry which is preliminary data.</text>
</comment>
<dbReference type="PANTHER" id="PTHR12346:SF0">
    <property type="entry name" value="SIN3A, ISOFORM G"/>
    <property type="match status" value="1"/>
</dbReference>
<evidence type="ECO:0000313" key="5">
    <source>
        <dbReference type="EMBL" id="RXW17630.1"/>
    </source>
</evidence>
<sequence>MERALAESDALRFLDEVREEFWGHPEVYNQFLDTMKAYKRESLDVPGVIERVSELFHGKPTLIQGFNLFCPKEHQIDVLPDPNPMA</sequence>